<evidence type="ECO:0000313" key="1">
    <source>
        <dbReference type="WBParaSite" id="MCOS_0001005301-mRNA-1"/>
    </source>
</evidence>
<dbReference type="SUPFAM" id="SSF56235">
    <property type="entry name" value="N-terminal nucleophile aminohydrolases (Ntn hydrolases)"/>
    <property type="match status" value="1"/>
</dbReference>
<organism evidence="1">
    <name type="scientific">Mesocestoides corti</name>
    <name type="common">Flatworm</name>
    <dbReference type="NCBI Taxonomy" id="53468"/>
    <lineage>
        <taxon>Eukaryota</taxon>
        <taxon>Metazoa</taxon>
        <taxon>Spiralia</taxon>
        <taxon>Lophotrochozoa</taxon>
        <taxon>Platyhelminthes</taxon>
        <taxon>Cestoda</taxon>
        <taxon>Eucestoda</taxon>
        <taxon>Cyclophyllidea</taxon>
        <taxon>Mesocestoididae</taxon>
        <taxon>Mesocestoides</taxon>
    </lineage>
</organism>
<dbReference type="InterPro" id="IPR001353">
    <property type="entry name" value="Proteasome_sua/b"/>
</dbReference>
<sequence length="95" mass="10467">LMECVIGIAFKDFVIIAAYYRINISIMTLKGHADKVFKSSNHSVMAVCGEAGDVIASRHLMQLQTTRKNLAEALRSRTPYNVNLPLAGYDPKDGP</sequence>
<dbReference type="GO" id="GO:0051603">
    <property type="term" value="P:proteolysis involved in protein catabolic process"/>
    <property type="evidence" value="ECO:0007669"/>
    <property type="project" value="InterPro"/>
</dbReference>
<dbReference type="Pfam" id="PF00227">
    <property type="entry name" value="Proteasome"/>
    <property type="match status" value="1"/>
</dbReference>
<dbReference type="Gene3D" id="3.60.20.10">
    <property type="entry name" value="Glutamine Phosphoribosylpyrophosphate, subunit 1, domain 1"/>
    <property type="match status" value="1"/>
</dbReference>
<dbReference type="WBParaSite" id="MCOS_0001005301-mRNA-1">
    <property type="protein sequence ID" value="MCOS_0001005301-mRNA-1"/>
    <property type="gene ID" value="MCOS_0001005301"/>
</dbReference>
<dbReference type="InterPro" id="IPR029055">
    <property type="entry name" value="Ntn_hydrolases_N"/>
</dbReference>
<reference evidence="1" key="1">
    <citation type="submission" date="2017-02" db="UniProtKB">
        <authorList>
            <consortium name="WormBaseParasite"/>
        </authorList>
    </citation>
    <scope>IDENTIFICATION</scope>
</reference>
<dbReference type="AlphaFoldDB" id="A0A0R3UQA1"/>
<dbReference type="GO" id="GO:0005839">
    <property type="term" value="C:proteasome core complex"/>
    <property type="evidence" value="ECO:0007669"/>
    <property type="project" value="InterPro"/>
</dbReference>
<proteinExistence type="predicted"/>
<protein>
    <submittedName>
        <fullName evidence="1">Aminotran_5 domain-containing protein</fullName>
    </submittedName>
</protein>
<accession>A0A0R3UQA1</accession>
<name>A0A0R3UQA1_MESCO</name>